<name>A0A665TCS9_ECHNA</name>
<protein>
    <submittedName>
        <fullName evidence="2">Uncharacterized protein</fullName>
    </submittedName>
</protein>
<dbReference type="AlphaFoldDB" id="A0A665TCS9"/>
<keyword evidence="1" id="KW-0472">Membrane</keyword>
<evidence type="ECO:0000313" key="3">
    <source>
        <dbReference type="Proteomes" id="UP000472264"/>
    </source>
</evidence>
<organism evidence="2 3">
    <name type="scientific">Echeneis naucrates</name>
    <name type="common">Live sharksucker</name>
    <dbReference type="NCBI Taxonomy" id="173247"/>
    <lineage>
        <taxon>Eukaryota</taxon>
        <taxon>Metazoa</taxon>
        <taxon>Chordata</taxon>
        <taxon>Craniata</taxon>
        <taxon>Vertebrata</taxon>
        <taxon>Euteleostomi</taxon>
        <taxon>Actinopterygii</taxon>
        <taxon>Neopterygii</taxon>
        <taxon>Teleostei</taxon>
        <taxon>Neoteleostei</taxon>
        <taxon>Acanthomorphata</taxon>
        <taxon>Carangaria</taxon>
        <taxon>Carangiformes</taxon>
        <taxon>Echeneidae</taxon>
        <taxon>Echeneis</taxon>
    </lineage>
</organism>
<keyword evidence="3" id="KW-1185">Reference proteome</keyword>
<feature type="transmembrane region" description="Helical" evidence="1">
    <location>
        <begin position="12"/>
        <end position="31"/>
    </location>
</feature>
<keyword evidence="1" id="KW-1133">Transmembrane helix</keyword>
<dbReference type="Ensembl" id="ENSENLT00000008330.1">
    <property type="protein sequence ID" value="ENSENLP00000007970.1"/>
    <property type="gene ID" value="ENSENLG00000003874.1"/>
</dbReference>
<keyword evidence="1" id="KW-0812">Transmembrane</keyword>
<proteinExistence type="predicted"/>
<reference evidence="2" key="2">
    <citation type="submission" date="2025-08" db="UniProtKB">
        <authorList>
            <consortium name="Ensembl"/>
        </authorList>
    </citation>
    <scope>IDENTIFICATION</scope>
</reference>
<accession>A0A665TCS9</accession>
<evidence type="ECO:0000313" key="2">
    <source>
        <dbReference type="Ensembl" id="ENSENLP00000007970.1"/>
    </source>
</evidence>
<reference evidence="2" key="1">
    <citation type="submission" date="2021-04" db="EMBL/GenBank/DDBJ databases">
        <authorList>
            <consortium name="Wellcome Sanger Institute Data Sharing"/>
        </authorList>
    </citation>
    <scope>NUCLEOTIDE SEQUENCE [LARGE SCALE GENOMIC DNA]</scope>
</reference>
<dbReference type="Proteomes" id="UP000472264">
    <property type="component" value="Chromosome 1"/>
</dbReference>
<dbReference type="InParanoid" id="A0A665TCS9"/>
<evidence type="ECO:0000256" key="1">
    <source>
        <dbReference type="SAM" id="Phobius"/>
    </source>
</evidence>
<sequence>MDLPFTGFELTFIIIAFTIFSFFSLASVYTHRKRPTISLTMDIELAHQITINTCIPTHRPWTTP</sequence>
<reference evidence="2" key="3">
    <citation type="submission" date="2025-09" db="UniProtKB">
        <authorList>
            <consortium name="Ensembl"/>
        </authorList>
    </citation>
    <scope>IDENTIFICATION</scope>
</reference>